<keyword evidence="2" id="KW-1185">Reference proteome</keyword>
<dbReference type="OrthoDB" id="9950357at2"/>
<reference evidence="1 2" key="1">
    <citation type="journal article" date="2014" name="Genome Announc.">
        <title>Draft Genome Sequence of Magnetospirillum sp. Strain SO-1, a Freshwater Magnetotactic Bacterium Isolated from the Ol'khovka River, Russia.</title>
        <authorList>
            <person name="Grouzdev D.S."/>
            <person name="Dziuba M.V."/>
            <person name="Sukhacheva M.S."/>
            <person name="Mardanov A.V."/>
            <person name="Beletskiy A.V."/>
            <person name="Kuznetsov B.B."/>
            <person name="Skryabin K.G."/>
        </authorList>
    </citation>
    <scope>NUCLEOTIDE SEQUENCE [LARGE SCALE GENOMIC DNA]</scope>
    <source>
        <strain evidence="1 2">SO-1</strain>
    </source>
</reference>
<dbReference type="AlphaFoldDB" id="M3A779"/>
<comment type="caution">
    <text evidence="1">The sequence shown here is derived from an EMBL/GenBank/DDBJ whole genome shotgun (WGS) entry which is preliminary data.</text>
</comment>
<gene>
    <name evidence="1" type="ORF">H261_17528</name>
</gene>
<dbReference type="eggNOG" id="ENOG502ZJFZ">
    <property type="taxonomic scope" value="Bacteria"/>
</dbReference>
<proteinExistence type="predicted"/>
<evidence type="ECO:0000313" key="1">
    <source>
        <dbReference type="EMBL" id="EME68623.1"/>
    </source>
</evidence>
<accession>M3A779</accession>
<dbReference type="Proteomes" id="UP000011744">
    <property type="component" value="Unassembled WGS sequence"/>
</dbReference>
<sequence>MNLLTCDQALDRIRAPGTRPVWLVAAEAVEGVCAAATWRERHALVGDWIAEAAEAAGIGANMMRRWMAARRFLSEWESSHPESGTLALAEQGKISPAAAEILKRMAEVAPADIVPAIDCFAGSGMTIRDLRQTYASALGKAAKTIDSVVVANPPYASAAGAGRRAVNKLGSELVRQRTTGASKLLFSLANDHLGDLSGNTDRTALFYGRYKFRFVAPDAVAVCRQDYGIAHLDGYAFKALDKVPVRESYGRLLAETQFAATFFRRYWLLIHGPRAVAQEIADDVHRLEMGAVGVAVADPQAKPLLDVVLRPVAPPFPDRQNEAKEEVLGQGI</sequence>
<protein>
    <submittedName>
        <fullName evidence="1">Uncharacterized protein</fullName>
    </submittedName>
</protein>
<name>M3A779_9PROT</name>
<organism evidence="1 2">
    <name type="scientific">Paramagnetospirillum caucaseum</name>
    <dbReference type="NCBI Taxonomy" id="1244869"/>
    <lineage>
        <taxon>Bacteria</taxon>
        <taxon>Pseudomonadati</taxon>
        <taxon>Pseudomonadota</taxon>
        <taxon>Alphaproteobacteria</taxon>
        <taxon>Rhodospirillales</taxon>
        <taxon>Magnetospirillaceae</taxon>
        <taxon>Paramagnetospirillum</taxon>
    </lineage>
</organism>
<dbReference type="RefSeq" id="WP_008620079.1">
    <property type="nucleotide sequence ID" value="NZ_AONQ01000058.1"/>
</dbReference>
<dbReference type="PATRIC" id="fig|1244869.3.peg.3514"/>
<evidence type="ECO:0000313" key="2">
    <source>
        <dbReference type="Proteomes" id="UP000011744"/>
    </source>
</evidence>
<dbReference type="EMBL" id="AONQ01000058">
    <property type="protein sequence ID" value="EME68623.1"/>
    <property type="molecule type" value="Genomic_DNA"/>
</dbReference>